<dbReference type="CDD" id="cd09159">
    <property type="entry name" value="PLDc_ybhO_like_2"/>
    <property type="match status" value="1"/>
</dbReference>
<dbReference type="EMBL" id="JAQQXT010000021">
    <property type="protein sequence ID" value="MDC8774388.1"/>
    <property type="molecule type" value="Genomic_DNA"/>
</dbReference>
<dbReference type="InterPro" id="IPR025202">
    <property type="entry name" value="PLD-like_dom"/>
</dbReference>
<sequence>MQMAPKADWNADVNGDASAQRNWGRSAQPDFVGGNELRLLRGGDELFPAQAAAIASARHEIWLATYIFHFDDAGAALAAQLAAAARRGLRVRVVVDGFGSRASLPWLRQQFEGSGVAMAVFRPIDRWYSWLQPGQLRRLHQKLCVVDADHAFVGGINIIGDLVDLNHGATEQPRLDFAVALRGPLVLSVAQAARAVWTRAYLGADLGQELLALARSSEPRARLRRIWRGVRSPRSSAKAGRRGVQSGQDLTPGSDPVYAAFVLRDNLRRRRTIEHAYVAAIQSAQTRVDLMTPYFYPGHAFRKALRDAAKRGVRVRLLLQGKLDYRIAGMAAQALYAELLAYGVSIYEYMPAYLHAKICVVDESWATVGSSNIDPLSLLLNLEANVIVRDAEFARDVAAQFDAAAALSRQVDRHFQGGGVRGVLRRALVAWAAYVYLRVAGATGRY</sequence>
<dbReference type="PANTHER" id="PTHR21248">
    <property type="entry name" value="CARDIOLIPIN SYNTHASE"/>
    <property type="match status" value="1"/>
</dbReference>
<dbReference type="HAMAP" id="MF_01917">
    <property type="entry name" value="Cardiolipin_synth_ClsB"/>
    <property type="match status" value="1"/>
</dbReference>
<keyword evidence="1 9" id="KW-1003">Cell membrane</keyword>
<evidence type="ECO:0000256" key="4">
    <source>
        <dbReference type="ARBA" id="ARBA00022737"/>
    </source>
</evidence>
<evidence type="ECO:0000256" key="1">
    <source>
        <dbReference type="ARBA" id="ARBA00022475"/>
    </source>
</evidence>
<evidence type="ECO:0000256" key="5">
    <source>
        <dbReference type="ARBA" id="ARBA00023098"/>
    </source>
</evidence>
<dbReference type="InterPro" id="IPR030872">
    <property type="entry name" value="Cardiolipin_synth_ClsB"/>
</dbReference>
<keyword evidence="13" id="KW-1185">Reference proteome</keyword>
<keyword evidence="7 9" id="KW-0594">Phospholipid biosynthesis</keyword>
<dbReference type="Gene3D" id="3.30.870.10">
    <property type="entry name" value="Endonuclease Chain A"/>
    <property type="match status" value="2"/>
</dbReference>
<dbReference type="InterPro" id="IPR001736">
    <property type="entry name" value="PLipase_D/transphosphatidylase"/>
</dbReference>
<gene>
    <name evidence="9 12" type="primary">clsB</name>
    <name evidence="12" type="ORF">PRZ03_22725</name>
</gene>
<evidence type="ECO:0000313" key="13">
    <source>
        <dbReference type="Proteomes" id="UP001221189"/>
    </source>
</evidence>
<keyword evidence="2 9" id="KW-0444">Lipid biosynthesis</keyword>
<dbReference type="PANTHER" id="PTHR21248:SF23">
    <property type="entry name" value="CARDIOLIPIN SYNTHASE B"/>
    <property type="match status" value="1"/>
</dbReference>
<evidence type="ECO:0000256" key="9">
    <source>
        <dbReference type="HAMAP-Rule" id="MF_01917"/>
    </source>
</evidence>
<dbReference type="SMART" id="SM00155">
    <property type="entry name" value="PLDc"/>
    <property type="match status" value="2"/>
</dbReference>
<dbReference type="RefSeq" id="WP_273602393.1">
    <property type="nucleotide sequence ID" value="NZ_JAQQXT010000021.1"/>
</dbReference>
<feature type="region of interest" description="Disordered" evidence="10">
    <location>
        <begin position="1"/>
        <end position="27"/>
    </location>
</feature>
<keyword evidence="3 9" id="KW-0808">Transferase</keyword>
<evidence type="ECO:0000256" key="2">
    <source>
        <dbReference type="ARBA" id="ARBA00022516"/>
    </source>
</evidence>
<proteinExistence type="inferred from homology"/>
<comment type="subcellular location">
    <subcellularLocation>
        <location evidence="9">Cell membrane</location>
        <topology evidence="9">Peripheral membrane protein</topology>
    </subcellularLocation>
</comment>
<evidence type="ECO:0000256" key="3">
    <source>
        <dbReference type="ARBA" id="ARBA00022679"/>
    </source>
</evidence>
<protein>
    <recommendedName>
        <fullName evidence="9">Cardiolipin synthase B</fullName>
        <shortName evidence="9">CL synthase</shortName>
        <ecNumber evidence="9">2.7.8.-</ecNumber>
    </recommendedName>
</protein>
<feature type="active site" evidence="9">
    <location>
        <position position="355"/>
    </location>
</feature>
<evidence type="ECO:0000256" key="6">
    <source>
        <dbReference type="ARBA" id="ARBA00023136"/>
    </source>
</evidence>
<feature type="active site" evidence="9">
    <location>
        <position position="147"/>
    </location>
</feature>
<comment type="function">
    <text evidence="9">Catalyzes the phosphatidyl group transfer from one phosphatidylglycerol molecule to another to form cardiolipin (CL) (diphosphatidylglycerol) and glycerol.</text>
</comment>
<dbReference type="NCBIfam" id="NF008427">
    <property type="entry name" value="PRK11263.1"/>
    <property type="match status" value="1"/>
</dbReference>
<evidence type="ECO:0000256" key="10">
    <source>
        <dbReference type="SAM" id="MobiDB-lite"/>
    </source>
</evidence>
<evidence type="ECO:0000259" key="11">
    <source>
        <dbReference type="PROSITE" id="PS50035"/>
    </source>
</evidence>
<feature type="active site" evidence="9">
    <location>
        <position position="357"/>
    </location>
</feature>
<dbReference type="Pfam" id="PF13091">
    <property type="entry name" value="PLDc_2"/>
    <property type="match status" value="2"/>
</dbReference>
<feature type="domain" description="PLD phosphodiesterase" evidence="11">
    <location>
        <begin position="135"/>
        <end position="162"/>
    </location>
</feature>
<evidence type="ECO:0000313" key="12">
    <source>
        <dbReference type="EMBL" id="MDC8774388.1"/>
    </source>
</evidence>
<name>A0ABT5KKC7_9BURK</name>
<keyword evidence="4" id="KW-0677">Repeat</keyword>
<evidence type="ECO:0000256" key="8">
    <source>
        <dbReference type="ARBA" id="ARBA00023264"/>
    </source>
</evidence>
<comment type="catalytic activity">
    <reaction evidence="9">
        <text>2 a 1,2-diacyl-sn-glycero-3-phospho-(1'-sn-glycerol) = a cardiolipin + glycerol</text>
        <dbReference type="Rhea" id="RHEA:31451"/>
        <dbReference type="ChEBI" id="CHEBI:17754"/>
        <dbReference type="ChEBI" id="CHEBI:62237"/>
        <dbReference type="ChEBI" id="CHEBI:64716"/>
    </reaction>
</comment>
<reference evidence="12 13" key="1">
    <citation type="submission" date="2022-10" db="EMBL/GenBank/DDBJ databases">
        <title>Paucibacter sp. hw1 Genome sequencing.</title>
        <authorList>
            <person name="Park S."/>
        </authorList>
    </citation>
    <scope>NUCLEOTIDE SEQUENCE [LARGE SCALE GENOMIC DNA]</scope>
    <source>
        <strain evidence="13">hw1</strain>
    </source>
</reference>
<feature type="active site" evidence="9">
    <location>
        <position position="362"/>
    </location>
</feature>
<comment type="caution">
    <text evidence="12">The sequence shown here is derived from an EMBL/GenBank/DDBJ whole genome shotgun (WGS) entry which is preliminary data.</text>
</comment>
<feature type="active site" evidence="9">
    <location>
        <position position="142"/>
    </location>
</feature>
<feature type="domain" description="PLD phosphodiesterase" evidence="11">
    <location>
        <begin position="350"/>
        <end position="377"/>
    </location>
</feature>
<keyword evidence="5 9" id="KW-0443">Lipid metabolism</keyword>
<feature type="active site" evidence="9">
    <location>
        <position position="140"/>
    </location>
</feature>
<dbReference type="SUPFAM" id="SSF56024">
    <property type="entry name" value="Phospholipase D/nuclease"/>
    <property type="match status" value="2"/>
</dbReference>
<comment type="similarity">
    <text evidence="9">Belongs to the phospholipase D family. Cardiolipin synthase subfamily. ClsB sub-subfamily.</text>
</comment>
<keyword evidence="6 9" id="KW-0472">Membrane</keyword>
<dbReference type="Proteomes" id="UP001221189">
    <property type="component" value="Unassembled WGS sequence"/>
</dbReference>
<evidence type="ECO:0000256" key="7">
    <source>
        <dbReference type="ARBA" id="ARBA00023209"/>
    </source>
</evidence>
<keyword evidence="8 9" id="KW-1208">Phospholipid metabolism</keyword>
<dbReference type="EC" id="2.7.8.-" evidence="9"/>
<accession>A0ABT5KKC7</accession>
<dbReference type="PROSITE" id="PS50035">
    <property type="entry name" value="PLD"/>
    <property type="match status" value="2"/>
</dbReference>
<dbReference type="GO" id="GO:0016740">
    <property type="term" value="F:transferase activity"/>
    <property type="evidence" value="ECO:0007669"/>
    <property type="project" value="UniProtKB-KW"/>
</dbReference>
<organism evidence="12 13">
    <name type="scientific">Roseateles albus</name>
    <dbReference type="NCBI Taxonomy" id="2987525"/>
    <lineage>
        <taxon>Bacteria</taxon>
        <taxon>Pseudomonadati</taxon>
        <taxon>Pseudomonadota</taxon>
        <taxon>Betaproteobacteria</taxon>
        <taxon>Burkholderiales</taxon>
        <taxon>Sphaerotilaceae</taxon>
        <taxon>Roseateles</taxon>
    </lineage>
</organism>